<dbReference type="InterPro" id="IPR000209">
    <property type="entry name" value="Peptidase_S8/S53_dom"/>
</dbReference>
<evidence type="ECO:0000256" key="2">
    <source>
        <dbReference type="ARBA" id="ARBA00022670"/>
    </source>
</evidence>
<reference evidence="9 10" key="1">
    <citation type="submission" date="2018-08" db="EMBL/GenBank/DDBJ databases">
        <title>Genomic Encyclopedia of Type Strains, Phase III (KMG-III): the genomes of soil and plant-associated and newly described type strains.</title>
        <authorList>
            <person name="Whitman W."/>
        </authorList>
    </citation>
    <scope>NUCLEOTIDE SEQUENCE [LARGE SCALE GENOMIC DNA]</scope>
    <source>
        <strain evidence="9 10">325-5</strain>
    </source>
</reference>
<comment type="similarity">
    <text evidence="1 5 6">Belongs to the peptidase S8 family.</text>
</comment>
<dbReference type="SUPFAM" id="SSF52743">
    <property type="entry name" value="Subtilisin-like"/>
    <property type="match status" value="1"/>
</dbReference>
<evidence type="ECO:0000259" key="7">
    <source>
        <dbReference type="Pfam" id="PF00082"/>
    </source>
</evidence>
<organism evidence="9 10">
    <name type="scientific">Lutibacter oceani</name>
    <dbReference type="NCBI Taxonomy" id="1853311"/>
    <lineage>
        <taxon>Bacteria</taxon>
        <taxon>Pseudomonadati</taxon>
        <taxon>Bacteroidota</taxon>
        <taxon>Flavobacteriia</taxon>
        <taxon>Flavobacteriales</taxon>
        <taxon>Flavobacteriaceae</taxon>
        <taxon>Lutibacter</taxon>
    </lineage>
</organism>
<protein>
    <submittedName>
        <fullName evidence="9">Peptidase inhibitor I9</fullName>
    </submittedName>
</protein>
<name>A0A3D9RJA8_9FLAO</name>
<keyword evidence="4 5" id="KW-0720">Serine protease</keyword>
<dbReference type="InterPro" id="IPR050131">
    <property type="entry name" value="Peptidase_S8_subtilisin-like"/>
</dbReference>
<evidence type="ECO:0000313" key="10">
    <source>
        <dbReference type="Proteomes" id="UP000256429"/>
    </source>
</evidence>
<dbReference type="GO" id="GO:0004252">
    <property type="term" value="F:serine-type endopeptidase activity"/>
    <property type="evidence" value="ECO:0007669"/>
    <property type="project" value="UniProtKB-UniRule"/>
</dbReference>
<dbReference type="PANTHER" id="PTHR43806:SF66">
    <property type="entry name" value="SERIN ENDOPEPTIDASE"/>
    <property type="match status" value="1"/>
</dbReference>
<gene>
    <name evidence="9" type="ORF">BX611_2873</name>
</gene>
<dbReference type="AlphaFoldDB" id="A0A3D9RJA8"/>
<evidence type="ECO:0000259" key="8">
    <source>
        <dbReference type="Pfam" id="PF05922"/>
    </source>
</evidence>
<keyword evidence="2 5" id="KW-0645">Protease</keyword>
<dbReference type="Pfam" id="PF00082">
    <property type="entry name" value="Peptidase_S8"/>
    <property type="match status" value="1"/>
</dbReference>
<feature type="domain" description="Inhibitor I9" evidence="8">
    <location>
        <begin position="47"/>
        <end position="132"/>
    </location>
</feature>
<feature type="domain" description="Peptidase S8/S53" evidence="7">
    <location>
        <begin position="172"/>
        <end position="380"/>
    </location>
</feature>
<dbReference type="InterPro" id="IPR037045">
    <property type="entry name" value="S8pro/Inhibitor_I9_sf"/>
</dbReference>
<keyword evidence="3 5" id="KW-0378">Hydrolase</keyword>
<evidence type="ECO:0000256" key="4">
    <source>
        <dbReference type="ARBA" id="ARBA00022825"/>
    </source>
</evidence>
<dbReference type="InterPro" id="IPR010259">
    <property type="entry name" value="S8pro/Inhibitor_I9"/>
</dbReference>
<keyword evidence="10" id="KW-1185">Reference proteome</keyword>
<dbReference type="InterPro" id="IPR022398">
    <property type="entry name" value="Peptidase_S8_His-AS"/>
</dbReference>
<dbReference type="SUPFAM" id="SSF54897">
    <property type="entry name" value="Protease propeptides/inhibitors"/>
    <property type="match status" value="1"/>
</dbReference>
<dbReference type="PRINTS" id="PR00723">
    <property type="entry name" value="SUBTILISIN"/>
</dbReference>
<dbReference type="PROSITE" id="PS00137">
    <property type="entry name" value="SUBTILASE_HIS"/>
    <property type="match status" value="1"/>
</dbReference>
<evidence type="ECO:0000313" key="9">
    <source>
        <dbReference type="EMBL" id="REE79973.1"/>
    </source>
</evidence>
<dbReference type="Pfam" id="PF05922">
    <property type="entry name" value="Inhibitor_I9"/>
    <property type="match status" value="1"/>
</dbReference>
<proteinExistence type="inferred from homology"/>
<dbReference type="OrthoDB" id="9798386at2"/>
<evidence type="ECO:0000256" key="5">
    <source>
        <dbReference type="PROSITE-ProRule" id="PRU01240"/>
    </source>
</evidence>
<feature type="active site" description="Charge relay system" evidence="5">
    <location>
        <position position="174"/>
    </location>
</feature>
<evidence type="ECO:0000256" key="3">
    <source>
        <dbReference type="ARBA" id="ARBA00022801"/>
    </source>
</evidence>
<dbReference type="GO" id="GO:0005615">
    <property type="term" value="C:extracellular space"/>
    <property type="evidence" value="ECO:0007669"/>
    <property type="project" value="TreeGrafter"/>
</dbReference>
<dbReference type="Gene3D" id="3.40.50.200">
    <property type="entry name" value="Peptidase S8/S53 domain"/>
    <property type="match status" value="1"/>
</dbReference>
<dbReference type="Gene3D" id="3.30.70.80">
    <property type="entry name" value="Peptidase S8 propeptide/proteinase inhibitor I9"/>
    <property type="match status" value="1"/>
</dbReference>
<sequence length="405" mass="42718">MKQFNKSTNILIFTFIITIFLFTSCTDDDVRNDPLSIIESSAPIQDQYIVVLKSDYEGKTTRKKLGYDAEIKQLRKEIPSKFSELNISNDQIKQTYGFALKGFTAVLNSNQLEKLRMDPRVKSIEQDYIISLGKPSGTPGGGGGGTDPAQETPWGINRIGGTTDGTGKTAWIIDSGIDSDHPDINVDVNRSRSYVTKGKYSIEDGNGHGTHVAGTVAALNNNIGVVGVAAGATIVALRVLDSRGSGQFSWTISALDYIAANGSAGDAVNMSLGPQSRYTDTAVDGAAEAVASLGIRIAIAAGNSSDDSLYYSPARVGLNNSNIYTVASMTSSDSWSSFSNYGTPVDVIAPGSSVKSTYKDGGYATLSGTSMASPHVCGLLLLGNVTTDGSVTRTGNSDSYPIAHN</sequence>
<dbReference type="PROSITE" id="PS00136">
    <property type="entry name" value="SUBTILASE_ASP"/>
    <property type="match status" value="1"/>
</dbReference>
<comment type="caution">
    <text evidence="9">The sequence shown here is derived from an EMBL/GenBank/DDBJ whole genome shotgun (WGS) entry which is preliminary data.</text>
</comment>
<dbReference type="GO" id="GO:0006508">
    <property type="term" value="P:proteolysis"/>
    <property type="evidence" value="ECO:0007669"/>
    <property type="project" value="UniProtKB-KW"/>
</dbReference>
<accession>A0A3D9RJA8</accession>
<evidence type="ECO:0000256" key="6">
    <source>
        <dbReference type="RuleBase" id="RU003355"/>
    </source>
</evidence>
<evidence type="ECO:0000256" key="1">
    <source>
        <dbReference type="ARBA" id="ARBA00011073"/>
    </source>
</evidence>
<dbReference type="RefSeq" id="WP_115882515.1">
    <property type="nucleotide sequence ID" value="NZ_QTTQ01000012.1"/>
</dbReference>
<dbReference type="Proteomes" id="UP000256429">
    <property type="component" value="Unassembled WGS sequence"/>
</dbReference>
<dbReference type="InterPro" id="IPR023827">
    <property type="entry name" value="Peptidase_S8_Asp-AS"/>
</dbReference>
<feature type="active site" description="Charge relay system" evidence="5">
    <location>
        <position position="208"/>
    </location>
</feature>
<feature type="active site" description="Charge relay system" evidence="5">
    <location>
        <position position="370"/>
    </location>
</feature>
<dbReference type="PROSITE" id="PS00138">
    <property type="entry name" value="SUBTILASE_SER"/>
    <property type="match status" value="1"/>
</dbReference>
<dbReference type="EMBL" id="QTTQ01000012">
    <property type="protein sequence ID" value="REE79973.1"/>
    <property type="molecule type" value="Genomic_DNA"/>
</dbReference>
<dbReference type="InterPro" id="IPR015500">
    <property type="entry name" value="Peptidase_S8_subtilisin-rel"/>
</dbReference>
<dbReference type="InterPro" id="IPR036852">
    <property type="entry name" value="Peptidase_S8/S53_dom_sf"/>
</dbReference>
<dbReference type="InterPro" id="IPR023828">
    <property type="entry name" value="Peptidase_S8_Ser-AS"/>
</dbReference>
<dbReference type="PROSITE" id="PS51257">
    <property type="entry name" value="PROKAR_LIPOPROTEIN"/>
    <property type="match status" value="1"/>
</dbReference>
<dbReference type="PANTHER" id="PTHR43806">
    <property type="entry name" value="PEPTIDASE S8"/>
    <property type="match status" value="1"/>
</dbReference>
<dbReference type="PROSITE" id="PS51892">
    <property type="entry name" value="SUBTILASE"/>
    <property type="match status" value="1"/>
</dbReference>